<organism evidence="1 2">
    <name type="scientific">Tanacetum coccineum</name>
    <dbReference type="NCBI Taxonomy" id="301880"/>
    <lineage>
        <taxon>Eukaryota</taxon>
        <taxon>Viridiplantae</taxon>
        <taxon>Streptophyta</taxon>
        <taxon>Embryophyta</taxon>
        <taxon>Tracheophyta</taxon>
        <taxon>Spermatophyta</taxon>
        <taxon>Magnoliopsida</taxon>
        <taxon>eudicotyledons</taxon>
        <taxon>Gunneridae</taxon>
        <taxon>Pentapetalae</taxon>
        <taxon>asterids</taxon>
        <taxon>campanulids</taxon>
        <taxon>Asterales</taxon>
        <taxon>Asteraceae</taxon>
        <taxon>Asteroideae</taxon>
        <taxon>Anthemideae</taxon>
        <taxon>Anthemidinae</taxon>
        <taxon>Tanacetum</taxon>
    </lineage>
</organism>
<evidence type="ECO:0000313" key="2">
    <source>
        <dbReference type="Proteomes" id="UP001151760"/>
    </source>
</evidence>
<sequence>MWDDMARKFDMSSVESMEGPVIIVVSSCRLSASSESHCYFNLDILKANRSRAKYKYDLNPSVDIRKYRLEDPDNDRLRNIYSSVLFLQKKPDTYKLKTPDPHQIQAEVLAIEGSKQKFWFHFNTLIKIGTVDFTQDFMLNEAIEANTPKPGNDLTATLPSLELAKLEDTGKKVEGIMGWVLFGVRINHMELELKGIGDDDEPERIMCNQTTAFTSSLHGNVEGSHRCTLNMTMQAEMRNKLLNEKR</sequence>
<reference evidence="1" key="2">
    <citation type="submission" date="2022-01" db="EMBL/GenBank/DDBJ databases">
        <authorList>
            <person name="Yamashiro T."/>
            <person name="Shiraishi A."/>
            <person name="Satake H."/>
            <person name="Nakayama K."/>
        </authorList>
    </citation>
    <scope>NUCLEOTIDE SEQUENCE</scope>
</reference>
<accession>A0ABQ5F557</accession>
<dbReference type="EMBL" id="BQNB010016985">
    <property type="protein sequence ID" value="GJT58069.1"/>
    <property type="molecule type" value="Genomic_DNA"/>
</dbReference>
<gene>
    <name evidence="1" type="ORF">Tco_0993123</name>
</gene>
<protein>
    <submittedName>
        <fullName evidence="1">Uncharacterized protein</fullName>
    </submittedName>
</protein>
<dbReference type="Proteomes" id="UP001151760">
    <property type="component" value="Unassembled WGS sequence"/>
</dbReference>
<keyword evidence="2" id="KW-1185">Reference proteome</keyword>
<reference evidence="1" key="1">
    <citation type="journal article" date="2022" name="Int. J. Mol. Sci.">
        <title>Draft Genome of Tanacetum Coccineum: Genomic Comparison of Closely Related Tanacetum-Family Plants.</title>
        <authorList>
            <person name="Yamashiro T."/>
            <person name="Shiraishi A."/>
            <person name="Nakayama K."/>
            <person name="Satake H."/>
        </authorList>
    </citation>
    <scope>NUCLEOTIDE SEQUENCE</scope>
</reference>
<proteinExistence type="predicted"/>
<comment type="caution">
    <text evidence="1">The sequence shown here is derived from an EMBL/GenBank/DDBJ whole genome shotgun (WGS) entry which is preliminary data.</text>
</comment>
<evidence type="ECO:0000313" key="1">
    <source>
        <dbReference type="EMBL" id="GJT58069.1"/>
    </source>
</evidence>
<name>A0ABQ5F557_9ASTR</name>